<dbReference type="EMBL" id="LJUI01000180">
    <property type="protein sequence ID" value="KPK65977.1"/>
    <property type="molecule type" value="Genomic_DNA"/>
</dbReference>
<feature type="non-terminal residue" evidence="2">
    <location>
        <position position="138"/>
    </location>
</feature>
<comment type="caution">
    <text evidence="2">The sequence shown here is derived from an EMBL/GenBank/DDBJ whole genome shotgun (WGS) entry which is preliminary data.</text>
</comment>
<dbReference type="Proteomes" id="UP000051717">
    <property type="component" value="Unassembled WGS sequence"/>
</dbReference>
<evidence type="ECO:0000256" key="1">
    <source>
        <dbReference type="SAM" id="MobiDB-lite"/>
    </source>
</evidence>
<protein>
    <submittedName>
        <fullName evidence="2">Uncharacterized protein</fullName>
    </submittedName>
</protein>
<accession>A0A0S8FZK0</accession>
<name>A0A0S8FZK0_UNCT6</name>
<reference evidence="2 3" key="1">
    <citation type="journal article" date="2015" name="Microbiome">
        <title>Genomic resolution of linkages in carbon, nitrogen, and sulfur cycling among widespread estuary sediment bacteria.</title>
        <authorList>
            <person name="Baker B.J."/>
            <person name="Lazar C.S."/>
            <person name="Teske A.P."/>
            <person name="Dick G.J."/>
        </authorList>
    </citation>
    <scope>NUCLEOTIDE SEQUENCE [LARGE SCALE GENOMIC DNA]</scope>
    <source>
        <strain evidence="2">SM23_40</strain>
    </source>
</reference>
<dbReference type="AlphaFoldDB" id="A0A0S8FZK0"/>
<evidence type="ECO:0000313" key="2">
    <source>
        <dbReference type="EMBL" id="KPK65977.1"/>
    </source>
</evidence>
<gene>
    <name evidence="2" type="ORF">AMJ82_12175</name>
</gene>
<sequence>MKIWHLILLGIGIIASAYLGFNLALQTPAVDEGGAPVQEGAARVEEGATGGGEGRTATEGSGILAGEGGSNSEEGAESTYEGATPAQEGAAAEGGTPAQENTAVAQAESEPPHSPSRRVELAEPRYDSSFSVEKAMRG</sequence>
<evidence type="ECO:0000313" key="3">
    <source>
        <dbReference type="Proteomes" id="UP000051717"/>
    </source>
</evidence>
<feature type="region of interest" description="Disordered" evidence="1">
    <location>
        <begin position="32"/>
        <end position="138"/>
    </location>
</feature>
<organism evidence="2 3">
    <name type="scientific">candidate division TA06 bacterium SM23_40</name>
    <dbReference type="NCBI Taxonomy" id="1703774"/>
    <lineage>
        <taxon>Bacteria</taxon>
        <taxon>Bacteria division TA06</taxon>
    </lineage>
</organism>
<feature type="compositionally biased region" description="Basic and acidic residues" evidence="1">
    <location>
        <begin position="117"/>
        <end position="126"/>
    </location>
</feature>
<proteinExistence type="predicted"/>